<proteinExistence type="predicted"/>
<evidence type="ECO:0000256" key="1">
    <source>
        <dbReference type="SAM" id="MobiDB-lite"/>
    </source>
</evidence>
<feature type="compositionally biased region" description="Basic residues" evidence="1">
    <location>
        <begin position="65"/>
        <end position="74"/>
    </location>
</feature>
<sequence length="125" mass="12754">MRAPAGEPARGACQGVAAGRRPPSIPPIRGVARRRGKLKDMGPDFGPPGATVRILSVIPSCVRARQARRTRRSRAPSGPGPALVRPCPGPGRVLAGSGGSRWPGPPGSWPGPAGAGGPARRDHGR</sequence>
<dbReference type="EMBL" id="QZEY01000024">
    <property type="protein sequence ID" value="RJL21701.1"/>
    <property type="molecule type" value="Genomic_DNA"/>
</dbReference>
<organism evidence="2 3">
    <name type="scientific">Bailinhaonella thermotolerans</name>
    <dbReference type="NCBI Taxonomy" id="1070861"/>
    <lineage>
        <taxon>Bacteria</taxon>
        <taxon>Bacillati</taxon>
        <taxon>Actinomycetota</taxon>
        <taxon>Actinomycetes</taxon>
        <taxon>Streptosporangiales</taxon>
        <taxon>Streptosporangiaceae</taxon>
        <taxon>Bailinhaonella</taxon>
    </lineage>
</organism>
<comment type="caution">
    <text evidence="2">The sequence shown here is derived from an EMBL/GenBank/DDBJ whole genome shotgun (WGS) entry which is preliminary data.</text>
</comment>
<evidence type="ECO:0000313" key="2">
    <source>
        <dbReference type="EMBL" id="RJL21701.1"/>
    </source>
</evidence>
<protein>
    <submittedName>
        <fullName evidence="2">Uncharacterized protein</fullName>
    </submittedName>
</protein>
<keyword evidence="3" id="KW-1185">Reference proteome</keyword>
<dbReference type="AlphaFoldDB" id="A0A3A4AQF0"/>
<feature type="region of interest" description="Disordered" evidence="1">
    <location>
        <begin position="65"/>
        <end position="125"/>
    </location>
</feature>
<feature type="region of interest" description="Disordered" evidence="1">
    <location>
        <begin position="1"/>
        <end position="50"/>
    </location>
</feature>
<accession>A0A3A4AQF0</accession>
<name>A0A3A4AQF0_9ACTN</name>
<reference evidence="2 3" key="1">
    <citation type="submission" date="2018-09" db="EMBL/GenBank/DDBJ databases">
        <title>YIM 75507 draft genome.</title>
        <authorList>
            <person name="Tang S."/>
            <person name="Feng Y."/>
        </authorList>
    </citation>
    <scope>NUCLEOTIDE SEQUENCE [LARGE SCALE GENOMIC DNA]</scope>
    <source>
        <strain evidence="2 3">YIM 75507</strain>
    </source>
</reference>
<gene>
    <name evidence="2" type="ORF">D5H75_36800</name>
</gene>
<evidence type="ECO:0000313" key="3">
    <source>
        <dbReference type="Proteomes" id="UP000265768"/>
    </source>
</evidence>
<dbReference type="Proteomes" id="UP000265768">
    <property type="component" value="Unassembled WGS sequence"/>
</dbReference>